<gene>
    <name evidence="1" type="ORF">CDAR_89981</name>
</gene>
<keyword evidence="2" id="KW-1185">Reference proteome</keyword>
<dbReference type="EMBL" id="BPLQ01006097">
    <property type="protein sequence ID" value="GIY20087.1"/>
    <property type="molecule type" value="Genomic_DNA"/>
</dbReference>
<protein>
    <submittedName>
        <fullName evidence="1">Uncharacterized protein</fullName>
    </submittedName>
</protein>
<name>A0AAV4RI06_9ARAC</name>
<organism evidence="1 2">
    <name type="scientific">Caerostris darwini</name>
    <dbReference type="NCBI Taxonomy" id="1538125"/>
    <lineage>
        <taxon>Eukaryota</taxon>
        <taxon>Metazoa</taxon>
        <taxon>Ecdysozoa</taxon>
        <taxon>Arthropoda</taxon>
        <taxon>Chelicerata</taxon>
        <taxon>Arachnida</taxon>
        <taxon>Araneae</taxon>
        <taxon>Araneomorphae</taxon>
        <taxon>Entelegynae</taxon>
        <taxon>Araneoidea</taxon>
        <taxon>Araneidae</taxon>
        <taxon>Caerostris</taxon>
    </lineage>
</organism>
<dbReference type="AlphaFoldDB" id="A0AAV4RI06"/>
<evidence type="ECO:0000313" key="1">
    <source>
        <dbReference type="EMBL" id="GIY20087.1"/>
    </source>
</evidence>
<accession>A0AAV4RI06</accession>
<reference evidence="1 2" key="1">
    <citation type="submission" date="2021-06" db="EMBL/GenBank/DDBJ databases">
        <title>Caerostris darwini draft genome.</title>
        <authorList>
            <person name="Kono N."/>
            <person name="Arakawa K."/>
        </authorList>
    </citation>
    <scope>NUCLEOTIDE SEQUENCE [LARGE SCALE GENOMIC DNA]</scope>
</reference>
<dbReference type="Proteomes" id="UP001054837">
    <property type="component" value="Unassembled WGS sequence"/>
</dbReference>
<comment type="caution">
    <text evidence="1">The sequence shown here is derived from an EMBL/GenBank/DDBJ whole genome shotgun (WGS) entry which is preliminary data.</text>
</comment>
<evidence type="ECO:0000313" key="2">
    <source>
        <dbReference type="Proteomes" id="UP001054837"/>
    </source>
</evidence>
<proteinExistence type="predicted"/>
<sequence>MVINSASNLGEQTRRSYSNMVTISSHASRPPSSKPLGQRFQIKNTFATAPPNDSAIPPLPEVEKNSRPHGLLIKKEALATFVASNHIEIFEAEASCETSGRATRGCPLLPGMWVNIQRDTALPQDQERI</sequence>